<dbReference type="CDD" id="cd03013">
    <property type="entry name" value="PRX5_like"/>
    <property type="match status" value="1"/>
</dbReference>
<dbReference type="GO" id="GO:0034599">
    <property type="term" value="P:cellular response to oxidative stress"/>
    <property type="evidence" value="ECO:0007669"/>
    <property type="project" value="InterPro"/>
</dbReference>
<dbReference type="GO" id="GO:0005737">
    <property type="term" value="C:cytoplasm"/>
    <property type="evidence" value="ECO:0007669"/>
    <property type="project" value="TreeGrafter"/>
</dbReference>
<dbReference type="InterPro" id="IPR013740">
    <property type="entry name" value="Redoxin"/>
</dbReference>
<comment type="caution">
    <text evidence="8">The sequence shown here is derived from an EMBL/GenBank/DDBJ whole genome shotgun (WGS) entry which is preliminary data.</text>
</comment>
<evidence type="ECO:0000256" key="3">
    <source>
        <dbReference type="ARBA" id="ARBA00023002"/>
    </source>
</evidence>
<dbReference type="Pfam" id="PF08534">
    <property type="entry name" value="Redoxin"/>
    <property type="match status" value="1"/>
</dbReference>
<dbReference type="PANTHER" id="PTHR10430">
    <property type="entry name" value="PEROXIREDOXIN"/>
    <property type="match status" value="1"/>
</dbReference>
<dbReference type="InterPro" id="IPR037944">
    <property type="entry name" value="PRX5-like"/>
</dbReference>
<evidence type="ECO:0000256" key="2">
    <source>
        <dbReference type="ARBA" id="ARBA00022862"/>
    </source>
</evidence>
<evidence type="ECO:0000256" key="4">
    <source>
        <dbReference type="ARBA" id="ARBA00023284"/>
    </source>
</evidence>
<protein>
    <recommendedName>
        <fullName evidence="6">Glutathione-dependent peroxiredoxin</fullName>
        <ecNumber evidence="6">1.11.1.27</ecNumber>
    </recommendedName>
</protein>
<organism evidence="8 9">
    <name type="scientific">Limibacillus halophilus</name>
    <dbReference type="NCBI Taxonomy" id="1579333"/>
    <lineage>
        <taxon>Bacteria</taxon>
        <taxon>Pseudomonadati</taxon>
        <taxon>Pseudomonadota</taxon>
        <taxon>Alphaproteobacteria</taxon>
        <taxon>Rhodospirillales</taxon>
        <taxon>Rhodovibrionaceae</taxon>
        <taxon>Limibacillus</taxon>
    </lineage>
</organism>
<evidence type="ECO:0000256" key="5">
    <source>
        <dbReference type="PIRSR" id="PIRSR637944-1"/>
    </source>
</evidence>
<dbReference type="GO" id="GO:0042744">
    <property type="term" value="P:hydrogen peroxide catabolic process"/>
    <property type="evidence" value="ECO:0007669"/>
    <property type="project" value="TreeGrafter"/>
</dbReference>
<dbReference type="AlphaFoldDB" id="A0A839SVA6"/>
<comment type="function">
    <text evidence="6">Thiol-specific peroxidase that catalyzes the reduction of hydrogen peroxide and organic hydroperoxides to water and alcohols, respectively. Plays a role in cell protection against oxidative stress by detoxifying peroxides.</text>
</comment>
<dbReference type="GO" id="GO:0045454">
    <property type="term" value="P:cell redox homeostasis"/>
    <property type="evidence" value="ECO:0007669"/>
    <property type="project" value="TreeGrafter"/>
</dbReference>
<gene>
    <name evidence="8" type="ORF">FHR98_002262</name>
</gene>
<keyword evidence="9" id="KW-1185">Reference proteome</keyword>
<feature type="active site" description="Cysteine sulfenic acid (-SOH) intermediate" evidence="5">
    <location>
        <position position="48"/>
    </location>
</feature>
<keyword evidence="3 6" id="KW-0560">Oxidoreductase</keyword>
<dbReference type="PANTHER" id="PTHR10430:SF16">
    <property type="entry name" value="PEROXIREDOXIN-5, MITOCHONDRIAL"/>
    <property type="match status" value="1"/>
</dbReference>
<comment type="similarity">
    <text evidence="6">Belongs to the peroxiredoxin family. Prx5 subfamily.</text>
</comment>
<dbReference type="Gene3D" id="3.40.30.10">
    <property type="entry name" value="Glutaredoxin"/>
    <property type="match status" value="1"/>
</dbReference>
<dbReference type="GO" id="GO:0008379">
    <property type="term" value="F:thioredoxin peroxidase activity"/>
    <property type="evidence" value="ECO:0007669"/>
    <property type="project" value="InterPro"/>
</dbReference>
<dbReference type="EC" id="1.11.1.27" evidence="6"/>
<sequence length="160" mass="16448">MIKVGDAIPDVTVKHLGANGLEDVSTGELFAGGKVALFGLPGAYTPTCSAKHLPGFVAQYDALKAKGVDKIVCLSVNDAFVMKAWAESQAAEGKVETLADGLAAFTKALGLEADLSVAGLGVRCRRFALIADKGVVTWIAVEEAPGAFEVSSAEAVLAQL</sequence>
<dbReference type="RefSeq" id="WP_183416787.1">
    <property type="nucleotide sequence ID" value="NZ_JACHXA010000006.1"/>
</dbReference>
<keyword evidence="2 6" id="KW-0049">Antioxidant</keyword>
<name>A0A839SVA6_9PROT</name>
<keyword evidence="4 6" id="KW-0676">Redox-active center</keyword>
<dbReference type="InterPro" id="IPR036249">
    <property type="entry name" value="Thioredoxin-like_sf"/>
</dbReference>
<dbReference type="SUPFAM" id="SSF52833">
    <property type="entry name" value="Thioredoxin-like"/>
    <property type="match status" value="1"/>
</dbReference>
<dbReference type="Proteomes" id="UP000581135">
    <property type="component" value="Unassembled WGS sequence"/>
</dbReference>
<dbReference type="FunFam" id="3.40.30.10:FF:000020">
    <property type="entry name" value="Peroxiredoxin"/>
    <property type="match status" value="1"/>
</dbReference>
<evidence type="ECO:0000256" key="1">
    <source>
        <dbReference type="ARBA" id="ARBA00022559"/>
    </source>
</evidence>
<dbReference type="PROSITE" id="PS51352">
    <property type="entry name" value="THIOREDOXIN_2"/>
    <property type="match status" value="1"/>
</dbReference>
<accession>A0A839SVA6</accession>
<evidence type="ECO:0000313" key="9">
    <source>
        <dbReference type="Proteomes" id="UP000581135"/>
    </source>
</evidence>
<keyword evidence="1 6" id="KW-0575">Peroxidase</keyword>
<reference evidence="8 9" key="1">
    <citation type="submission" date="2020-08" db="EMBL/GenBank/DDBJ databases">
        <title>Genomic Encyclopedia of Type Strains, Phase III (KMG-III): the genomes of soil and plant-associated and newly described type strains.</title>
        <authorList>
            <person name="Whitman W."/>
        </authorList>
    </citation>
    <scope>NUCLEOTIDE SEQUENCE [LARGE SCALE GENOMIC DNA]</scope>
    <source>
        <strain evidence="8 9">CECT 8803</strain>
    </source>
</reference>
<dbReference type="EMBL" id="JACHXA010000006">
    <property type="protein sequence ID" value="MBB3065959.1"/>
    <property type="molecule type" value="Genomic_DNA"/>
</dbReference>
<evidence type="ECO:0000313" key="8">
    <source>
        <dbReference type="EMBL" id="MBB3065959.1"/>
    </source>
</evidence>
<evidence type="ECO:0000256" key="6">
    <source>
        <dbReference type="RuleBase" id="RU366011"/>
    </source>
</evidence>
<dbReference type="InterPro" id="IPR013766">
    <property type="entry name" value="Thioredoxin_domain"/>
</dbReference>
<proteinExistence type="inferred from homology"/>
<evidence type="ECO:0000259" key="7">
    <source>
        <dbReference type="PROSITE" id="PS51352"/>
    </source>
</evidence>
<feature type="domain" description="Thioredoxin" evidence="7">
    <location>
        <begin position="2"/>
        <end position="160"/>
    </location>
</feature>
<comment type="catalytic activity">
    <reaction evidence="6">
        <text>a hydroperoxide + 2 glutathione = an alcohol + glutathione disulfide + H2O</text>
        <dbReference type="Rhea" id="RHEA:62632"/>
        <dbReference type="ChEBI" id="CHEBI:15377"/>
        <dbReference type="ChEBI" id="CHEBI:30879"/>
        <dbReference type="ChEBI" id="CHEBI:35924"/>
        <dbReference type="ChEBI" id="CHEBI:57925"/>
        <dbReference type="ChEBI" id="CHEBI:58297"/>
        <dbReference type="EC" id="1.11.1.27"/>
    </reaction>
</comment>